<organism evidence="11 12">
    <name type="scientific">Aquipuribacter nitratireducens</name>
    <dbReference type="NCBI Taxonomy" id="650104"/>
    <lineage>
        <taxon>Bacteria</taxon>
        <taxon>Bacillati</taxon>
        <taxon>Actinomycetota</taxon>
        <taxon>Actinomycetes</taxon>
        <taxon>Micrococcales</taxon>
        <taxon>Intrasporangiaceae</taxon>
        <taxon>Aquipuribacter</taxon>
    </lineage>
</organism>
<keyword evidence="2 7" id="KW-0645">Protease</keyword>
<dbReference type="InterPro" id="IPR052759">
    <property type="entry name" value="Metalloprotease_M4"/>
</dbReference>
<evidence type="ECO:0000256" key="6">
    <source>
        <dbReference type="ARBA" id="ARBA00023049"/>
    </source>
</evidence>
<dbReference type="Gene3D" id="1.10.390.10">
    <property type="entry name" value="Neutral Protease Domain 2"/>
    <property type="match status" value="1"/>
</dbReference>
<evidence type="ECO:0000259" key="10">
    <source>
        <dbReference type="Pfam" id="PF02868"/>
    </source>
</evidence>
<sequence length="356" mass="38274">MSEHAQTCWFVPPYVQKEVVGEGRTTADDSEQLRLADDARTRRAQAIAAVGGTTGPAAGTEGERAAPPSTGTSRREVYDCESTTVQRKRLVRAEGDRETDDADSLNAYDNAGIVRSFFADRLGRESIDNRALDLVLNVHFDVEFNNAFWDGDEMTFGDGDGVIFSGFARSLDVVAHELAHGVTQFTSGLVYQGESGALNEHFSDVFGAAITQWHTGESPSEADWLIGDEIMGPDLYGEALRSMAHPGTAYDNPVLGTDPQPAHYTDRYTGSGDNGGVHINSGIPNRAFYLAATELGDTFEATRIWYHALQALPPDATFAQAAEQVATSARILVKSGAVPKGATQIVRSAWRAVGVG</sequence>
<dbReference type="InterPro" id="IPR023612">
    <property type="entry name" value="Peptidase_M4"/>
</dbReference>
<dbReference type="Pfam" id="PF01447">
    <property type="entry name" value="Peptidase_M4"/>
    <property type="match status" value="1"/>
</dbReference>
<comment type="function">
    <text evidence="7">Extracellular zinc metalloprotease.</text>
</comment>
<comment type="cofactor">
    <cofactor evidence="7">
        <name>Zn(2+)</name>
        <dbReference type="ChEBI" id="CHEBI:29105"/>
    </cofactor>
</comment>
<evidence type="ECO:0000256" key="3">
    <source>
        <dbReference type="ARBA" id="ARBA00022723"/>
    </source>
</evidence>
<gene>
    <name evidence="11" type="ORF">ACFPJ6_07370</name>
</gene>
<keyword evidence="5 7" id="KW-0862">Zinc</keyword>
<evidence type="ECO:0000256" key="4">
    <source>
        <dbReference type="ARBA" id="ARBA00022801"/>
    </source>
</evidence>
<feature type="compositionally biased region" description="Low complexity" evidence="8">
    <location>
        <begin position="49"/>
        <end position="68"/>
    </location>
</feature>
<keyword evidence="4 7" id="KW-0378">Hydrolase</keyword>
<keyword evidence="12" id="KW-1185">Reference proteome</keyword>
<evidence type="ECO:0000313" key="11">
    <source>
        <dbReference type="EMBL" id="MFC5380604.1"/>
    </source>
</evidence>
<keyword evidence="7" id="KW-0964">Secreted</keyword>
<dbReference type="EC" id="3.4.24.-" evidence="7"/>
<comment type="similarity">
    <text evidence="1 7">Belongs to the peptidase M4 family.</text>
</comment>
<dbReference type="RefSeq" id="WP_340267957.1">
    <property type="nucleotide sequence ID" value="NZ_JBBEOG010000002.1"/>
</dbReference>
<feature type="region of interest" description="Disordered" evidence="8">
    <location>
        <begin position="49"/>
        <end position="74"/>
    </location>
</feature>
<evidence type="ECO:0000256" key="2">
    <source>
        <dbReference type="ARBA" id="ARBA00022670"/>
    </source>
</evidence>
<name>A0ABW0GL95_9MICO</name>
<dbReference type="CDD" id="cd09597">
    <property type="entry name" value="M4_TLP"/>
    <property type="match status" value="1"/>
</dbReference>
<dbReference type="PANTHER" id="PTHR43579">
    <property type="match status" value="1"/>
</dbReference>
<evidence type="ECO:0000259" key="9">
    <source>
        <dbReference type="Pfam" id="PF01447"/>
    </source>
</evidence>
<dbReference type="SUPFAM" id="SSF55486">
    <property type="entry name" value="Metalloproteases ('zincins'), catalytic domain"/>
    <property type="match status" value="1"/>
</dbReference>
<dbReference type="Pfam" id="PF02868">
    <property type="entry name" value="Peptidase_M4_C"/>
    <property type="match status" value="1"/>
</dbReference>
<keyword evidence="3" id="KW-0479">Metal-binding</keyword>
<evidence type="ECO:0000256" key="5">
    <source>
        <dbReference type="ARBA" id="ARBA00022833"/>
    </source>
</evidence>
<comment type="caution">
    <text evidence="11">The sequence shown here is derived from an EMBL/GenBank/DDBJ whole genome shotgun (WGS) entry which is preliminary data.</text>
</comment>
<dbReference type="PANTHER" id="PTHR43579:SF1">
    <property type="entry name" value="NEUTRAL METALLOPROTEINASE"/>
    <property type="match status" value="1"/>
</dbReference>
<dbReference type="Proteomes" id="UP001596122">
    <property type="component" value="Unassembled WGS sequence"/>
</dbReference>
<protein>
    <recommendedName>
        <fullName evidence="7">Neutral metalloproteinase</fullName>
        <ecNumber evidence="7">3.4.24.-</ecNumber>
    </recommendedName>
</protein>
<dbReference type="InterPro" id="IPR027268">
    <property type="entry name" value="Peptidase_M4/M1_CTD_sf"/>
</dbReference>
<keyword evidence="6 7" id="KW-0482">Metalloprotease</keyword>
<dbReference type="PRINTS" id="PR00730">
    <property type="entry name" value="THERMOLYSIN"/>
</dbReference>
<comment type="subcellular location">
    <subcellularLocation>
        <location evidence="7">Secreted</location>
    </subcellularLocation>
</comment>
<feature type="domain" description="Peptidase M4" evidence="9">
    <location>
        <begin position="76"/>
        <end position="184"/>
    </location>
</feature>
<evidence type="ECO:0000256" key="1">
    <source>
        <dbReference type="ARBA" id="ARBA00009388"/>
    </source>
</evidence>
<evidence type="ECO:0000313" key="12">
    <source>
        <dbReference type="Proteomes" id="UP001596122"/>
    </source>
</evidence>
<feature type="domain" description="Peptidase M4 C-terminal" evidence="10">
    <location>
        <begin position="187"/>
        <end position="355"/>
    </location>
</feature>
<dbReference type="GO" id="GO:0016787">
    <property type="term" value="F:hydrolase activity"/>
    <property type="evidence" value="ECO:0007669"/>
    <property type="project" value="UniProtKB-KW"/>
</dbReference>
<dbReference type="InterPro" id="IPR013856">
    <property type="entry name" value="Peptidase_M4_domain"/>
</dbReference>
<dbReference type="InterPro" id="IPR001570">
    <property type="entry name" value="Peptidase_M4_C_domain"/>
</dbReference>
<reference evidence="12" key="1">
    <citation type="journal article" date="2019" name="Int. J. Syst. Evol. Microbiol.">
        <title>The Global Catalogue of Microorganisms (GCM) 10K type strain sequencing project: providing services to taxonomists for standard genome sequencing and annotation.</title>
        <authorList>
            <consortium name="The Broad Institute Genomics Platform"/>
            <consortium name="The Broad Institute Genome Sequencing Center for Infectious Disease"/>
            <person name="Wu L."/>
            <person name="Ma J."/>
        </authorList>
    </citation>
    <scope>NUCLEOTIDE SEQUENCE [LARGE SCALE GENOMIC DNA]</scope>
    <source>
        <strain evidence="12">CCUG 43114</strain>
    </source>
</reference>
<evidence type="ECO:0000256" key="8">
    <source>
        <dbReference type="SAM" id="MobiDB-lite"/>
    </source>
</evidence>
<dbReference type="EMBL" id="JBHSLD010000007">
    <property type="protein sequence ID" value="MFC5380604.1"/>
    <property type="molecule type" value="Genomic_DNA"/>
</dbReference>
<accession>A0ABW0GL95</accession>
<dbReference type="Gene3D" id="3.10.170.10">
    <property type="match status" value="1"/>
</dbReference>
<evidence type="ECO:0000256" key="7">
    <source>
        <dbReference type="RuleBase" id="RU366073"/>
    </source>
</evidence>
<proteinExistence type="inferred from homology"/>